<keyword evidence="2 5" id="KW-0238">DNA-binding</keyword>
<dbReference type="SUPFAM" id="SSF53822">
    <property type="entry name" value="Periplasmic binding protein-like I"/>
    <property type="match status" value="1"/>
</dbReference>
<dbReference type="Gene3D" id="3.40.50.2300">
    <property type="match status" value="2"/>
</dbReference>
<feature type="domain" description="HTH lacI-type" evidence="4">
    <location>
        <begin position="10"/>
        <end position="66"/>
    </location>
</feature>
<dbReference type="AlphaFoldDB" id="A0A7W7WCW4"/>
<dbReference type="InterPro" id="IPR010982">
    <property type="entry name" value="Lambda_DNA-bd_dom_sf"/>
</dbReference>
<keyword evidence="3" id="KW-0804">Transcription</keyword>
<dbReference type="InterPro" id="IPR046335">
    <property type="entry name" value="LacI/GalR-like_sensor"/>
</dbReference>
<dbReference type="InterPro" id="IPR028082">
    <property type="entry name" value="Peripla_BP_I"/>
</dbReference>
<dbReference type="Proteomes" id="UP000534286">
    <property type="component" value="Unassembled WGS sequence"/>
</dbReference>
<gene>
    <name evidence="5" type="ORF">FHR32_006076</name>
</gene>
<protein>
    <submittedName>
        <fullName evidence="5">DNA-binding LacI/PurR family transcriptional regulator</fullName>
    </submittedName>
</protein>
<evidence type="ECO:0000313" key="6">
    <source>
        <dbReference type="Proteomes" id="UP000534286"/>
    </source>
</evidence>
<sequence length="336" mass="34574">MSGKKPARRVTSTDVAQATGLSRATVSFVLNDTPNQSIPQATRERVLQAAARLGYTPYAPARTLRSGRSDVVVLVLPGWPQGPTMTDLVDHATEAFSQAGYALVTHVHSGDPDRLASLWAALTPAAVFGMEPFSAEEAEGMRRAGITAVVPPPTSSPEEDLAASVWVRGTGRAQAEHLIARGHTRLAYALPDDSRLAVLAAGRAAGAAEACADAGLPALAVATAAADAAAAAQVLASWRAAPGSPTAVCAYNDEVALALLAGMRELDLAAPADMAVIGADDILAARFAVPPLTTVAIDSAELGARIAQALLRVLAGESVDPAFFPHDVRVVLRAST</sequence>
<evidence type="ECO:0000256" key="3">
    <source>
        <dbReference type="ARBA" id="ARBA00023163"/>
    </source>
</evidence>
<keyword evidence="1" id="KW-0805">Transcription regulation</keyword>
<dbReference type="PANTHER" id="PTHR30146">
    <property type="entry name" value="LACI-RELATED TRANSCRIPTIONAL REPRESSOR"/>
    <property type="match status" value="1"/>
</dbReference>
<keyword evidence="6" id="KW-1185">Reference proteome</keyword>
<dbReference type="Pfam" id="PF00356">
    <property type="entry name" value="LacI"/>
    <property type="match status" value="1"/>
</dbReference>
<dbReference type="SUPFAM" id="SSF47413">
    <property type="entry name" value="lambda repressor-like DNA-binding domains"/>
    <property type="match status" value="1"/>
</dbReference>
<reference evidence="5 6" key="1">
    <citation type="submission" date="2020-08" db="EMBL/GenBank/DDBJ databases">
        <title>Sequencing the genomes of 1000 actinobacteria strains.</title>
        <authorList>
            <person name="Klenk H.-P."/>
        </authorList>
    </citation>
    <scope>NUCLEOTIDE SEQUENCE [LARGE SCALE GENOMIC DNA]</scope>
    <source>
        <strain evidence="5 6">DSM 43023</strain>
    </source>
</reference>
<name>A0A7W7WCW4_9ACTN</name>
<evidence type="ECO:0000256" key="2">
    <source>
        <dbReference type="ARBA" id="ARBA00023125"/>
    </source>
</evidence>
<dbReference type="CDD" id="cd01392">
    <property type="entry name" value="HTH_LacI"/>
    <property type="match status" value="1"/>
</dbReference>
<proteinExistence type="predicted"/>
<dbReference type="PANTHER" id="PTHR30146:SF153">
    <property type="entry name" value="LACTOSE OPERON REPRESSOR"/>
    <property type="match status" value="1"/>
</dbReference>
<dbReference type="SMART" id="SM00354">
    <property type="entry name" value="HTH_LACI"/>
    <property type="match status" value="1"/>
</dbReference>
<dbReference type="InterPro" id="IPR000843">
    <property type="entry name" value="HTH_LacI"/>
</dbReference>
<dbReference type="PROSITE" id="PS50932">
    <property type="entry name" value="HTH_LACI_2"/>
    <property type="match status" value="1"/>
</dbReference>
<evidence type="ECO:0000259" key="4">
    <source>
        <dbReference type="PROSITE" id="PS50932"/>
    </source>
</evidence>
<dbReference type="GO" id="GO:0003700">
    <property type="term" value="F:DNA-binding transcription factor activity"/>
    <property type="evidence" value="ECO:0007669"/>
    <property type="project" value="TreeGrafter"/>
</dbReference>
<organism evidence="5 6">
    <name type="scientific">Streptosporangium album</name>
    <dbReference type="NCBI Taxonomy" id="47479"/>
    <lineage>
        <taxon>Bacteria</taxon>
        <taxon>Bacillati</taxon>
        <taxon>Actinomycetota</taxon>
        <taxon>Actinomycetes</taxon>
        <taxon>Streptosporangiales</taxon>
        <taxon>Streptosporangiaceae</taxon>
        <taxon>Streptosporangium</taxon>
    </lineage>
</organism>
<dbReference type="RefSeq" id="WP_184757716.1">
    <property type="nucleotide sequence ID" value="NZ_BAABEK010000134.1"/>
</dbReference>
<dbReference type="EMBL" id="JACHJU010000002">
    <property type="protein sequence ID" value="MBB4941699.1"/>
    <property type="molecule type" value="Genomic_DNA"/>
</dbReference>
<evidence type="ECO:0000256" key="1">
    <source>
        <dbReference type="ARBA" id="ARBA00023015"/>
    </source>
</evidence>
<dbReference type="GO" id="GO:0000976">
    <property type="term" value="F:transcription cis-regulatory region binding"/>
    <property type="evidence" value="ECO:0007669"/>
    <property type="project" value="TreeGrafter"/>
</dbReference>
<evidence type="ECO:0000313" key="5">
    <source>
        <dbReference type="EMBL" id="MBB4941699.1"/>
    </source>
</evidence>
<dbReference type="Pfam" id="PF13377">
    <property type="entry name" value="Peripla_BP_3"/>
    <property type="match status" value="1"/>
</dbReference>
<dbReference type="Gene3D" id="1.10.260.40">
    <property type="entry name" value="lambda repressor-like DNA-binding domains"/>
    <property type="match status" value="1"/>
</dbReference>
<accession>A0A7W7WCW4</accession>
<comment type="caution">
    <text evidence="5">The sequence shown here is derived from an EMBL/GenBank/DDBJ whole genome shotgun (WGS) entry which is preliminary data.</text>
</comment>